<keyword evidence="20" id="KW-0732">Signal</keyword>
<dbReference type="SUPFAM" id="SSF50998">
    <property type="entry name" value="Quinoprotein alcohol dehydrogenase-like"/>
    <property type="match status" value="1"/>
</dbReference>
<dbReference type="PANTHER" id="PTHR11042">
    <property type="entry name" value="EUKARYOTIC TRANSLATION INITIATION FACTOR 2-ALPHA KINASE EIF2-ALPHA KINASE -RELATED"/>
    <property type="match status" value="1"/>
</dbReference>
<evidence type="ECO:0000256" key="6">
    <source>
        <dbReference type="ARBA" id="ARBA00022777"/>
    </source>
</evidence>
<feature type="binding site" evidence="18">
    <location>
        <position position="871"/>
    </location>
    <ligand>
        <name>ATP</name>
        <dbReference type="ChEBI" id="CHEBI:30616"/>
    </ligand>
</feature>
<feature type="domain" description="Protein kinase" evidence="21">
    <location>
        <begin position="842"/>
        <end position="1267"/>
    </location>
</feature>
<evidence type="ECO:0000259" key="21">
    <source>
        <dbReference type="PROSITE" id="PS50011"/>
    </source>
</evidence>
<evidence type="ECO:0000256" key="2">
    <source>
        <dbReference type="ARBA" id="ARBA00012513"/>
    </source>
</evidence>
<dbReference type="InterPro" id="IPR017441">
    <property type="entry name" value="Protein_kinase_ATP_BS"/>
</dbReference>
<evidence type="ECO:0000256" key="13">
    <source>
        <dbReference type="ARBA" id="ARBA00023230"/>
    </source>
</evidence>
<evidence type="ECO:0000256" key="10">
    <source>
        <dbReference type="ARBA" id="ARBA00023016"/>
    </source>
</evidence>
<dbReference type="EMBL" id="CANTFK010000072">
    <property type="protein sequence ID" value="CAI5705939.1"/>
    <property type="molecule type" value="Genomic_DNA"/>
</dbReference>
<dbReference type="GO" id="GO:0005789">
    <property type="term" value="C:endoplasmic reticulum membrane"/>
    <property type="evidence" value="ECO:0007669"/>
    <property type="project" value="UniProtKB-SubCell"/>
</dbReference>
<evidence type="ECO:0000256" key="11">
    <source>
        <dbReference type="ARBA" id="ARBA00023180"/>
    </source>
</evidence>
<evidence type="ECO:0000256" key="4">
    <source>
        <dbReference type="ARBA" id="ARBA00022679"/>
    </source>
</evidence>
<dbReference type="Gene3D" id="1.10.510.10">
    <property type="entry name" value="Transferase(Phosphotransferase) domain 1"/>
    <property type="match status" value="1"/>
</dbReference>
<accession>A0AAV0STR5</accession>
<sequence>MTKSDGHGRGTLVFLIVLLLVGLVTAVSKTADFTYKAMQIPDVVVAGGLDGRVYALNAWSGQVLWSFDSGGPMVDSSQCLGVTSATSPDMPPSYQSAAAKPRTRKKGHVNDGDRNVHVEEETHPDDKVVEDRSLIQQQMAEAQAVAAGKAFMSQLVPSYDGRLYHFSKSKVQELGMTMADIVMVNGPVRVAVDTISTSGNVVDSSAADILLFGEKKLEMFTLNAVSGLRRPFSSSATSTSEILFGRSEFTTRAVHSRNASSARCFKISEYFLDFTQQPHCSIGDGGLKMFPEILVMPKDPTSALQDEGSTIVAFDPWTSEQLWEFEVPGFDVLAVHGVSTTRGATFYKWKVDGPSSSASKRVHTPARVAVEGLHRYQRWIDSSSSQQSVNDEEQELERENSQVDQQLVRVVPRTLDAMGSRFRLRLMGDNYFLESSEDGGVALDDNGLRATHGSPTFHERQADDTHNYHEDMGTHRRRQILWEPIVNDGKQGVFITYTHVGAMLLGVAMCGILLAWGCYVKGLSASLAHSAIKSMDQSQFFTSHVHQLIIQRPGEDDITISSVMSRSLIMDALNVDGQVPLMENSALSTEIGVHAEKNATEAVSIEKFSRLAANEAAAIFLNGGRIGGKQNLLVSDLDADSNVTTATSMSSASSSNLIVRGAMTSSLSIRISRQGSALASGRIALPYTEDEVLSEVDILDVYEALLPTKEENAEFLSSTIDHMFDGERFELAHSDDEFFYEGDDSSAIMNDVKSISSSGESTTGSCCSSSDSSSSSHAVDKRNDGDDMQSAQEDETTDEKSSEEKFSAPDSSGSSSSGSDTSPNEAEVLFPFVCQSRFVNEFEELSAIGKGGFGQVMLAENRLDGREYAIKRVGLNLKNQTSKTLQKFLREVKILALLDHPNIVRYYQAWLEKVEKSAKETSVAPSSVRSDTSSVGGVADAKNYSTSNLLAPISELEFSVNQRQLETFYSNGSMVSDQDDGFEWERGSSSDIEGDNGWKEEDLVVQNKPRTTNLPSRVHSSRSPAARGIDEDSSLNAIEKCDHWLYIQMQYCAGRNLADYLAVPTRPMELSRMLKIFVQIASALMHVHSCGLIHRDLKPANIFVADVDRDEIKLGDFGLSRYAANVNNLNAPTSLDESQQGPPSSGLLETHLSTSMWSTMSESNEVTAGVGTYLYASPEQVAGKKYNAKTDIYSLGMILFELCHERFGTTMERYITLRDARDSKFPTDLRAAKRCPEILDMLRKLLSHDPTARPTADEVVQWGQMMYETSLAQKAMDIVRSPCNLDMARSAAGGYPFVPGIDHLMAGAVDAVVTTTFSLKVEAAMEHCSGEDGGERRLPNHNLLKQVCDVIAGVHNGKIEMKKCGLHMESEGVTILEFELDPQSALADAPDSDVEGAVIMAIEALDEVQIVHRISRID</sequence>
<keyword evidence="10" id="KW-0346">Stress response</keyword>
<feature type="chain" id="PRO_5043617407" description="non-specific serine/threonine protein kinase" evidence="20">
    <location>
        <begin position="27"/>
        <end position="1418"/>
    </location>
</feature>
<feature type="compositionally biased region" description="Basic and acidic residues" evidence="19">
    <location>
        <begin position="108"/>
        <end position="124"/>
    </location>
</feature>
<evidence type="ECO:0000256" key="5">
    <source>
        <dbReference type="ARBA" id="ARBA00022741"/>
    </source>
</evidence>
<dbReference type="InterPro" id="IPR011047">
    <property type="entry name" value="Quinoprotein_ADH-like_sf"/>
</dbReference>
<dbReference type="GO" id="GO:0004694">
    <property type="term" value="F:eukaryotic translation initiation factor 2alpha kinase activity"/>
    <property type="evidence" value="ECO:0007669"/>
    <property type="project" value="TreeGrafter"/>
</dbReference>
<feature type="compositionally biased region" description="Basic and acidic residues" evidence="19">
    <location>
        <begin position="798"/>
        <end position="807"/>
    </location>
</feature>
<keyword evidence="5 18" id="KW-0547">Nucleotide-binding</keyword>
<name>A0AAV0STR5_9STRA</name>
<evidence type="ECO:0000256" key="19">
    <source>
        <dbReference type="SAM" id="MobiDB-lite"/>
    </source>
</evidence>
<dbReference type="PROSITE" id="PS00107">
    <property type="entry name" value="PROTEIN_KINASE_ATP"/>
    <property type="match status" value="1"/>
</dbReference>
<gene>
    <name evidence="22" type="ORF">PFR001_LOCUS870</name>
    <name evidence="23" type="ORF">PFR002_LOCUS822</name>
</gene>
<dbReference type="InterPro" id="IPR015943">
    <property type="entry name" value="WD40/YVTN_repeat-like_dom_sf"/>
</dbReference>
<evidence type="ECO:0000256" key="15">
    <source>
        <dbReference type="ARBA" id="ARBA00041500"/>
    </source>
</evidence>
<dbReference type="Gene3D" id="2.130.10.10">
    <property type="entry name" value="YVTN repeat-like/Quinoprotein amine dehydrogenase"/>
    <property type="match status" value="1"/>
</dbReference>
<feature type="compositionally biased region" description="Low complexity" evidence="19">
    <location>
        <begin position="808"/>
        <end position="823"/>
    </location>
</feature>
<reference evidence="23" key="2">
    <citation type="submission" date="2022-12" db="EMBL/GenBank/DDBJ databases">
        <authorList>
            <person name="Webb A."/>
        </authorList>
    </citation>
    <scope>NUCLEOTIDE SEQUENCE</scope>
    <source>
        <strain evidence="23">Pf2</strain>
    </source>
</reference>
<dbReference type="PANTHER" id="PTHR11042:SF160">
    <property type="entry name" value="EUKARYOTIC TRANSLATION INITIATION FACTOR 2-ALPHA KINASE 1"/>
    <property type="match status" value="1"/>
</dbReference>
<evidence type="ECO:0000256" key="9">
    <source>
        <dbReference type="ARBA" id="ARBA00022845"/>
    </source>
</evidence>
<dbReference type="PROSITE" id="PS50011">
    <property type="entry name" value="PROTEIN_KINASE_DOM"/>
    <property type="match status" value="1"/>
</dbReference>
<dbReference type="SMART" id="SM00220">
    <property type="entry name" value="S_TKc"/>
    <property type="match status" value="1"/>
</dbReference>
<dbReference type="InterPro" id="IPR008271">
    <property type="entry name" value="Ser/Thr_kinase_AS"/>
</dbReference>
<evidence type="ECO:0000256" key="7">
    <source>
        <dbReference type="ARBA" id="ARBA00022824"/>
    </source>
</evidence>
<dbReference type="Proteomes" id="UP001159659">
    <property type="component" value="Unassembled WGS sequence"/>
</dbReference>
<dbReference type="GO" id="GO:0005634">
    <property type="term" value="C:nucleus"/>
    <property type="evidence" value="ECO:0007669"/>
    <property type="project" value="TreeGrafter"/>
</dbReference>
<reference evidence="22 24" key="1">
    <citation type="submission" date="2021-11" db="EMBL/GenBank/DDBJ databases">
        <authorList>
            <person name="Islam A."/>
            <person name="Islam S."/>
            <person name="Flora M.S."/>
            <person name="Rahman M."/>
            <person name="Ziaur R.M."/>
            <person name="Epstein J.H."/>
            <person name="Hassan M."/>
            <person name="Klassen M."/>
            <person name="Woodard K."/>
            <person name="Webb A."/>
            <person name="Webby R.J."/>
            <person name="El Zowalaty M.E."/>
        </authorList>
    </citation>
    <scope>NUCLEOTIDE SEQUENCE [LARGE SCALE GENOMIC DNA]</scope>
    <source>
        <strain evidence="22">Pf1</strain>
    </source>
</reference>
<dbReference type="CDD" id="cd13996">
    <property type="entry name" value="STKc_EIF2AK"/>
    <property type="match status" value="1"/>
</dbReference>
<keyword evidence="9" id="KW-0810">Translation regulation</keyword>
<feature type="region of interest" description="Disordered" evidence="19">
    <location>
        <begin position="84"/>
        <end position="124"/>
    </location>
</feature>
<evidence type="ECO:0000256" key="18">
    <source>
        <dbReference type="PROSITE-ProRule" id="PRU10141"/>
    </source>
</evidence>
<keyword evidence="3" id="KW-0723">Serine/threonine-protein kinase</keyword>
<dbReference type="Proteomes" id="UP001157938">
    <property type="component" value="Unassembled WGS sequence"/>
</dbReference>
<dbReference type="InterPro" id="IPR050339">
    <property type="entry name" value="CC_SR_Kinase"/>
</dbReference>
<dbReference type="InterPro" id="IPR011009">
    <property type="entry name" value="Kinase-like_dom_sf"/>
</dbReference>
<feature type="signal peptide" evidence="20">
    <location>
        <begin position="1"/>
        <end position="26"/>
    </location>
</feature>
<evidence type="ECO:0000313" key="22">
    <source>
        <dbReference type="EMBL" id="CAH0485153.1"/>
    </source>
</evidence>
<feature type="region of interest" description="Disordered" evidence="19">
    <location>
        <begin position="381"/>
        <end position="401"/>
    </location>
</feature>
<dbReference type="PROSITE" id="PS00108">
    <property type="entry name" value="PROTEIN_KINASE_ST"/>
    <property type="match status" value="1"/>
</dbReference>
<dbReference type="EMBL" id="CAKLBC010000174">
    <property type="protein sequence ID" value="CAH0485153.1"/>
    <property type="molecule type" value="Genomic_DNA"/>
</dbReference>
<evidence type="ECO:0000256" key="3">
    <source>
        <dbReference type="ARBA" id="ARBA00022527"/>
    </source>
</evidence>
<evidence type="ECO:0000256" key="20">
    <source>
        <dbReference type="SAM" id="SignalP"/>
    </source>
</evidence>
<feature type="region of interest" description="Disordered" evidence="19">
    <location>
        <begin position="759"/>
        <end position="823"/>
    </location>
</feature>
<evidence type="ECO:0000256" key="17">
    <source>
        <dbReference type="ARBA" id="ARBA00048977"/>
    </source>
</evidence>
<dbReference type="GO" id="GO:0006986">
    <property type="term" value="P:response to unfolded protein"/>
    <property type="evidence" value="ECO:0007669"/>
    <property type="project" value="UniProtKB-KW"/>
</dbReference>
<evidence type="ECO:0000256" key="14">
    <source>
        <dbReference type="ARBA" id="ARBA00037982"/>
    </source>
</evidence>
<evidence type="ECO:0000256" key="16">
    <source>
        <dbReference type="ARBA" id="ARBA00048659"/>
    </source>
</evidence>
<protein>
    <recommendedName>
        <fullName evidence="2">non-specific serine/threonine protein kinase</fullName>
        <ecNumber evidence="2">2.7.11.1</ecNumber>
    </recommendedName>
    <alternativeName>
        <fullName evidence="15">PRKR-like endoplasmic reticulum kinase</fullName>
    </alternativeName>
</protein>
<keyword evidence="8 18" id="KW-0067">ATP-binding</keyword>
<dbReference type="GO" id="GO:0005524">
    <property type="term" value="F:ATP binding"/>
    <property type="evidence" value="ECO:0007669"/>
    <property type="project" value="UniProtKB-UniRule"/>
</dbReference>
<dbReference type="SUPFAM" id="SSF56112">
    <property type="entry name" value="Protein kinase-like (PK-like)"/>
    <property type="match status" value="1"/>
</dbReference>
<keyword evidence="24" id="KW-1185">Reference proteome</keyword>
<evidence type="ECO:0000313" key="25">
    <source>
        <dbReference type="Proteomes" id="UP001159659"/>
    </source>
</evidence>
<evidence type="ECO:0000313" key="24">
    <source>
        <dbReference type="Proteomes" id="UP001157938"/>
    </source>
</evidence>
<comment type="caution">
    <text evidence="23">The sequence shown here is derived from an EMBL/GenBank/DDBJ whole genome shotgun (WGS) entry which is preliminary data.</text>
</comment>
<evidence type="ECO:0000256" key="1">
    <source>
        <dbReference type="ARBA" id="ARBA00004115"/>
    </source>
</evidence>
<comment type="catalytic activity">
    <reaction evidence="17">
        <text>L-seryl-[protein] + ATP = O-phospho-L-seryl-[protein] + ADP + H(+)</text>
        <dbReference type="Rhea" id="RHEA:17989"/>
        <dbReference type="Rhea" id="RHEA-COMP:9863"/>
        <dbReference type="Rhea" id="RHEA-COMP:11604"/>
        <dbReference type="ChEBI" id="CHEBI:15378"/>
        <dbReference type="ChEBI" id="CHEBI:29999"/>
        <dbReference type="ChEBI" id="CHEBI:30616"/>
        <dbReference type="ChEBI" id="CHEBI:83421"/>
        <dbReference type="ChEBI" id="CHEBI:456216"/>
        <dbReference type="EC" id="2.7.11.1"/>
    </reaction>
    <physiologicalReaction direction="left-to-right" evidence="17">
        <dbReference type="Rhea" id="RHEA:17990"/>
    </physiologicalReaction>
</comment>
<keyword evidence="11" id="KW-0325">Glycoprotein</keyword>
<keyword evidence="4" id="KW-0808">Transferase</keyword>
<evidence type="ECO:0000256" key="8">
    <source>
        <dbReference type="ARBA" id="ARBA00022840"/>
    </source>
</evidence>
<organism evidence="23 25">
    <name type="scientific">Peronospora farinosa</name>
    <dbReference type="NCBI Taxonomy" id="134698"/>
    <lineage>
        <taxon>Eukaryota</taxon>
        <taxon>Sar</taxon>
        <taxon>Stramenopiles</taxon>
        <taxon>Oomycota</taxon>
        <taxon>Peronosporomycetes</taxon>
        <taxon>Peronosporales</taxon>
        <taxon>Peronosporaceae</taxon>
        <taxon>Peronospora</taxon>
    </lineage>
</organism>
<keyword evidence="12" id="KW-0652">Protein synthesis inhibitor</keyword>
<keyword evidence="13" id="KW-0834">Unfolded protein response</keyword>
<comment type="subcellular location">
    <subcellularLocation>
        <location evidence="1">Endoplasmic reticulum membrane</location>
        <topology evidence="1">Single-pass type I membrane protein</topology>
    </subcellularLocation>
</comment>
<proteinExistence type="inferred from homology"/>
<feature type="compositionally biased region" description="Low complexity" evidence="19">
    <location>
        <begin position="759"/>
        <end position="776"/>
    </location>
</feature>
<comment type="catalytic activity">
    <reaction evidence="16">
        <text>L-threonyl-[protein] + ATP = O-phospho-L-threonyl-[protein] + ADP + H(+)</text>
        <dbReference type="Rhea" id="RHEA:46608"/>
        <dbReference type="Rhea" id="RHEA-COMP:11060"/>
        <dbReference type="Rhea" id="RHEA-COMP:11605"/>
        <dbReference type="ChEBI" id="CHEBI:15378"/>
        <dbReference type="ChEBI" id="CHEBI:30013"/>
        <dbReference type="ChEBI" id="CHEBI:30616"/>
        <dbReference type="ChEBI" id="CHEBI:61977"/>
        <dbReference type="ChEBI" id="CHEBI:456216"/>
        <dbReference type="EC" id="2.7.11.1"/>
    </reaction>
    <physiologicalReaction direction="left-to-right" evidence="16">
        <dbReference type="Rhea" id="RHEA:46609"/>
    </physiologicalReaction>
</comment>
<evidence type="ECO:0000256" key="12">
    <source>
        <dbReference type="ARBA" id="ARBA00023193"/>
    </source>
</evidence>
<dbReference type="Pfam" id="PF00069">
    <property type="entry name" value="Pkinase"/>
    <property type="match status" value="3"/>
</dbReference>
<keyword evidence="7" id="KW-0256">Endoplasmic reticulum</keyword>
<dbReference type="GO" id="GO:0017148">
    <property type="term" value="P:negative regulation of translation"/>
    <property type="evidence" value="ECO:0007669"/>
    <property type="project" value="UniProtKB-KW"/>
</dbReference>
<dbReference type="EC" id="2.7.11.1" evidence="2"/>
<dbReference type="Gene3D" id="3.30.200.20">
    <property type="entry name" value="Phosphorylase Kinase, domain 1"/>
    <property type="match status" value="1"/>
</dbReference>
<dbReference type="InterPro" id="IPR000719">
    <property type="entry name" value="Prot_kinase_dom"/>
</dbReference>
<comment type="similarity">
    <text evidence="14">Belongs to the protein kinase superfamily. Ser/Thr protein kinase family. GCN2 subfamily.</text>
</comment>
<keyword evidence="6" id="KW-0418">Kinase</keyword>
<evidence type="ECO:0000313" key="23">
    <source>
        <dbReference type="EMBL" id="CAI5705939.1"/>
    </source>
</evidence>